<dbReference type="AlphaFoldDB" id="A0ABD1XB31"/>
<name>A0ABD1XB31_9LAMI</name>
<reference evidence="2" key="1">
    <citation type="submission" date="2024-07" db="EMBL/GenBank/DDBJ databases">
        <title>Two chromosome-level genome assemblies of Korean endemic species Abeliophyllum distichum and Forsythia ovata (Oleaceae).</title>
        <authorList>
            <person name="Jang H."/>
        </authorList>
    </citation>
    <scope>NUCLEOTIDE SEQUENCE [LARGE SCALE GENOMIC DNA]</scope>
</reference>
<evidence type="ECO:0000313" key="2">
    <source>
        <dbReference type="Proteomes" id="UP001604277"/>
    </source>
</evidence>
<dbReference type="Proteomes" id="UP001604277">
    <property type="component" value="Unassembled WGS sequence"/>
</dbReference>
<proteinExistence type="predicted"/>
<protein>
    <submittedName>
        <fullName evidence="1">Uncharacterized protein</fullName>
    </submittedName>
</protein>
<keyword evidence="2" id="KW-1185">Reference proteome</keyword>
<evidence type="ECO:0000313" key="1">
    <source>
        <dbReference type="EMBL" id="KAL2559185.1"/>
    </source>
</evidence>
<dbReference type="EMBL" id="JBFOLJ010000001">
    <property type="protein sequence ID" value="KAL2559185.1"/>
    <property type="molecule type" value="Genomic_DNA"/>
</dbReference>
<comment type="caution">
    <text evidence="1">The sequence shown here is derived from an EMBL/GenBank/DDBJ whole genome shotgun (WGS) entry which is preliminary data.</text>
</comment>
<gene>
    <name evidence="1" type="ORF">Fot_03924</name>
</gene>
<accession>A0ABD1XB31</accession>
<sequence>MQSYKIWDSDKKFNELEEDRRLELGYIVVTGGEGRSVARGREEENDAAAAAAAATTTDGGCSGHMIDTTVLKIDKQSTKTPPKTAQNKLTNTKCIVIKYGIQTKSLTNDS</sequence>
<organism evidence="1 2">
    <name type="scientific">Forsythia ovata</name>
    <dbReference type="NCBI Taxonomy" id="205694"/>
    <lineage>
        <taxon>Eukaryota</taxon>
        <taxon>Viridiplantae</taxon>
        <taxon>Streptophyta</taxon>
        <taxon>Embryophyta</taxon>
        <taxon>Tracheophyta</taxon>
        <taxon>Spermatophyta</taxon>
        <taxon>Magnoliopsida</taxon>
        <taxon>eudicotyledons</taxon>
        <taxon>Gunneridae</taxon>
        <taxon>Pentapetalae</taxon>
        <taxon>asterids</taxon>
        <taxon>lamiids</taxon>
        <taxon>Lamiales</taxon>
        <taxon>Oleaceae</taxon>
        <taxon>Forsythieae</taxon>
        <taxon>Forsythia</taxon>
    </lineage>
</organism>